<dbReference type="Proteomes" id="UP000070412">
    <property type="component" value="Unassembled WGS sequence"/>
</dbReference>
<gene>
    <name evidence="1" type="ORF">SSS_5333</name>
</gene>
<dbReference type="AlphaFoldDB" id="A0A834VE30"/>
<sequence length="90" mass="10775">MAEITYTTEEPFFDTEFISTKLGLDGEFLRFYRIILFDIFHSGPDHFHHTILSTARELHQSSTNIDGQRGDRHHTMANSFFFHYLHKLRW</sequence>
<proteinExistence type="predicted"/>
<reference evidence="3" key="1">
    <citation type="journal article" date="2020" name="PLoS Negl. Trop. Dis.">
        <title>High-quality nuclear genome for Sarcoptes scabiei-A critical resource for a neglected parasite.</title>
        <authorList>
            <person name="Korhonen P.K."/>
            <person name="Gasser R.B."/>
            <person name="Ma G."/>
            <person name="Wang T."/>
            <person name="Stroehlein A.J."/>
            <person name="Young N.D."/>
            <person name="Ang C.S."/>
            <person name="Fernando D.D."/>
            <person name="Lu H.C."/>
            <person name="Taylor S."/>
            <person name="Reynolds S.L."/>
            <person name="Mofiz E."/>
            <person name="Najaraj S.H."/>
            <person name="Gowda H."/>
            <person name="Madugundu A."/>
            <person name="Renuse S."/>
            <person name="Holt D."/>
            <person name="Pandey A."/>
            <person name="Papenfuss A.T."/>
            <person name="Fischer K."/>
        </authorList>
    </citation>
    <scope>NUCLEOTIDE SEQUENCE [LARGE SCALE GENOMIC DNA]</scope>
</reference>
<accession>A0A834VE30</accession>
<protein>
    <submittedName>
        <fullName evidence="1 2">Uncharacterized protein</fullName>
    </submittedName>
</protein>
<organism evidence="1">
    <name type="scientific">Sarcoptes scabiei</name>
    <name type="common">Itch mite</name>
    <name type="synonym">Acarus scabiei</name>
    <dbReference type="NCBI Taxonomy" id="52283"/>
    <lineage>
        <taxon>Eukaryota</taxon>
        <taxon>Metazoa</taxon>
        <taxon>Ecdysozoa</taxon>
        <taxon>Arthropoda</taxon>
        <taxon>Chelicerata</taxon>
        <taxon>Arachnida</taxon>
        <taxon>Acari</taxon>
        <taxon>Acariformes</taxon>
        <taxon>Sarcoptiformes</taxon>
        <taxon>Astigmata</taxon>
        <taxon>Psoroptidia</taxon>
        <taxon>Sarcoptoidea</taxon>
        <taxon>Sarcoptidae</taxon>
        <taxon>Sarcoptinae</taxon>
        <taxon>Sarcoptes</taxon>
    </lineage>
</organism>
<reference evidence="2" key="3">
    <citation type="submission" date="2022-06" db="UniProtKB">
        <authorList>
            <consortium name="EnsemblMetazoa"/>
        </authorList>
    </citation>
    <scope>IDENTIFICATION</scope>
</reference>
<keyword evidence="3" id="KW-1185">Reference proteome</keyword>
<evidence type="ECO:0000313" key="3">
    <source>
        <dbReference type="Proteomes" id="UP000070412"/>
    </source>
</evidence>
<dbReference type="EMBL" id="WVUK01000058">
    <property type="protein sequence ID" value="KAF7491729.1"/>
    <property type="molecule type" value="Genomic_DNA"/>
</dbReference>
<reference evidence="1" key="2">
    <citation type="submission" date="2020-01" db="EMBL/GenBank/DDBJ databases">
        <authorList>
            <person name="Korhonen P.K.K."/>
            <person name="Guangxu M.G."/>
            <person name="Wang T.W."/>
            <person name="Stroehlein A.J.S."/>
            <person name="Young N.D."/>
            <person name="Ang C.-S.A."/>
            <person name="Fernando D.W.F."/>
            <person name="Lu H.L."/>
            <person name="Taylor S.T."/>
            <person name="Ehtesham M.E.M."/>
            <person name="Najaraj S.H.N."/>
            <person name="Harsha G.H.G."/>
            <person name="Madugundu A.M."/>
            <person name="Renuse S.R."/>
            <person name="Holt D.H."/>
            <person name="Pandey A.P."/>
            <person name="Papenfuss A.P."/>
            <person name="Gasser R.B.G."/>
            <person name="Fischer K.F."/>
        </authorList>
    </citation>
    <scope>NUCLEOTIDE SEQUENCE</scope>
    <source>
        <strain evidence="1">SSS_KF_BRIS2020</strain>
    </source>
</reference>
<evidence type="ECO:0000313" key="1">
    <source>
        <dbReference type="EMBL" id="KAF7491729.1"/>
    </source>
</evidence>
<name>A0A834VE30_SARSC</name>
<dbReference type="EnsemblMetazoa" id="SSS_5333s_mrna">
    <property type="protein sequence ID" value="KAF7491729.1"/>
    <property type="gene ID" value="SSS_5333"/>
</dbReference>
<dbReference type="OrthoDB" id="6490330at2759"/>
<evidence type="ECO:0000313" key="2">
    <source>
        <dbReference type="EnsemblMetazoa" id="KAF7491729.1"/>
    </source>
</evidence>